<sequence length="130" mass="14366">MTFHTVAIVVLILAVVKKSVGQSVNQSEGAVAVLQGNPIFLECSYQSSVSASPFWYIQHPGHPPRIFLKDLGKDGSEEGARRGFEADHDKKLKTFHMKKPASQLSDSAVYFCAVSDTVRLARRDPERKHA</sequence>
<proteinExistence type="predicted"/>
<keyword evidence="2" id="KW-1185">Reference proteome</keyword>
<reference evidence="1" key="1">
    <citation type="submission" date="2021-08" db="EMBL/GenBank/DDBJ databases">
        <title>The first chromosome-level gecko genome reveals the dynamic sex chromosomes of Neotropical dwarf geckos (Sphaerodactylidae: Sphaerodactylus).</title>
        <authorList>
            <person name="Pinto B.J."/>
            <person name="Keating S.E."/>
            <person name="Gamble T."/>
        </authorList>
    </citation>
    <scope>NUCLEOTIDE SEQUENCE</scope>
    <source>
        <strain evidence="1">TG3544</strain>
    </source>
</reference>
<dbReference type="EMBL" id="CM037628">
    <property type="protein sequence ID" value="KAH7997208.1"/>
    <property type="molecule type" value="Genomic_DNA"/>
</dbReference>
<comment type="caution">
    <text evidence="1">The sequence shown here is derived from an EMBL/GenBank/DDBJ whole genome shotgun (WGS) entry which is preliminary data.</text>
</comment>
<dbReference type="Proteomes" id="UP000827872">
    <property type="component" value="Linkage Group LG15"/>
</dbReference>
<protein>
    <submittedName>
        <fullName evidence="1">Uncharacterized protein</fullName>
    </submittedName>
</protein>
<accession>A0ACB8EWU4</accession>
<name>A0ACB8EWU4_9SAUR</name>
<evidence type="ECO:0000313" key="1">
    <source>
        <dbReference type="EMBL" id="KAH7997208.1"/>
    </source>
</evidence>
<evidence type="ECO:0000313" key="2">
    <source>
        <dbReference type="Proteomes" id="UP000827872"/>
    </source>
</evidence>
<gene>
    <name evidence="1" type="ORF">K3G42_014031</name>
</gene>
<organism evidence="1 2">
    <name type="scientific">Sphaerodactylus townsendi</name>
    <dbReference type="NCBI Taxonomy" id="933632"/>
    <lineage>
        <taxon>Eukaryota</taxon>
        <taxon>Metazoa</taxon>
        <taxon>Chordata</taxon>
        <taxon>Craniata</taxon>
        <taxon>Vertebrata</taxon>
        <taxon>Euteleostomi</taxon>
        <taxon>Lepidosauria</taxon>
        <taxon>Squamata</taxon>
        <taxon>Bifurcata</taxon>
        <taxon>Gekkota</taxon>
        <taxon>Sphaerodactylidae</taxon>
        <taxon>Sphaerodactylus</taxon>
    </lineage>
</organism>